<evidence type="ECO:0000256" key="1">
    <source>
        <dbReference type="SAM" id="MobiDB-lite"/>
    </source>
</evidence>
<feature type="compositionally biased region" description="Low complexity" evidence="1">
    <location>
        <begin position="268"/>
        <end position="277"/>
    </location>
</feature>
<keyword evidence="2" id="KW-0732">Signal</keyword>
<evidence type="ECO:0000313" key="4">
    <source>
        <dbReference type="Proteomes" id="UP001209755"/>
    </source>
</evidence>
<comment type="caution">
    <text evidence="3">The sequence shown here is derived from an EMBL/GenBank/DDBJ whole genome shotgun (WGS) entry which is preliminary data.</text>
</comment>
<gene>
    <name evidence="3" type="ORF">M2319_002720</name>
</gene>
<dbReference type="Pfam" id="PF10016">
    <property type="entry name" value="DUF2259"/>
    <property type="match status" value="1"/>
</dbReference>
<accession>A0ABT3HD96</accession>
<evidence type="ECO:0000313" key="3">
    <source>
        <dbReference type="EMBL" id="MCW2308378.1"/>
    </source>
</evidence>
<feature type="region of interest" description="Disordered" evidence="1">
    <location>
        <begin position="268"/>
        <end position="298"/>
    </location>
</feature>
<dbReference type="Proteomes" id="UP001209755">
    <property type="component" value="Unassembled WGS sequence"/>
</dbReference>
<feature type="chain" id="PRO_5046664996" evidence="2">
    <location>
        <begin position="28"/>
        <end position="298"/>
    </location>
</feature>
<feature type="signal peptide" evidence="2">
    <location>
        <begin position="1"/>
        <end position="27"/>
    </location>
</feature>
<keyword evidence="4" id="KW-1185">Reference proteome</keyword>
<name>A0ABT3HD96_9HYPH</name>
<proteinExistence type="predicted"/>
<reference evidence="4" key="1">
    <citation type="submission" date="2023-07" db="EMBL/GenBank/DDBJ databases">
        <title>Genome sequencing of Purple Non-Sulfur Bacteria from various extreme environments.</title>
        <authorList>
            <person name="Mayer M."/>
        </authorList>
    </citation>
    <scope>NUCLEOTIDE SEQUENCE [LARGE SCALE GENOMIC DNA]</scope>
    <source>
        <strain evidence="4">DSM 17935</strain>
    </source>
</reference>
<evidence type="ECO:0000256" key="2">
    <source>
        <dbReference type="SAM" id="SignalP"/>
    </source>
</evidence>
<sequence length="298" mass="32316">MSRSRYAIVLCAICLVALGAMAPAAWAADAAKRHIFGFSPDGKYFGFEQYGVEDGTGFPYSDIFLIDVEKDVWVKGTPIQQLVRRAGTDLEKVREAARMRAEPFLWRLNVGTKGNHVLADPAEKADAAARFVPLTVPDTDDGAGLGSVRLRLTEFALPAEGCATIDEPTKGFVLVLEDAAGQPIRILEEDKEIPRSRKCPIHYGISDIVVLPRSGEGPALIVIVSIYRYGFEGLDRRFIAIGTTFDLNPTAGPKSEPVEAIPEEVAPEEMAPAAEPADTVTDVPTAPALRLRRGAEQR</sequence>
<dbReference type="InterPro" id="IPR018725">
    <property type="entry name" value="DUF2259_secreted"/>
</dbReference>
<protein>
    <submittedName>
        <fullName evidence="3">Secreted protein</fullName>
    </submittedName>
</protein>
<dbReference type="RefSeq" id="WP_264601997.1">
    <property type="nucleotide sequence ID" value="NZ_JAOQNS010000007.1"/>
</dbReference>
<organism evidence="3 4">
    <name type="scientific">Rhodobium gokarnense</name>
    <dbReference type="NCBI Taxonomy" id="364296"/>
    <lineage>
        <taxon>Bacteria</taxon>
        <taxon>Pseudomonadati</taxon>
        <taxon>Pseudomonadota</taxon>
        <taxon>Alphaproteobacteria</taxon>
        <taxon>Hyphomicrobiales</taxon>
        <taxon>Rhodobiaceae</taxon>
        <taxon>Rhodobium</taxon>
    </lineage>
</organism>
<dbReference type="EMBL" id="JAOQNS010000007">
    <property type="protein sequence ID" value="MCW2308378.1"/>
    <property type="molecule type" value="Genomic_DNA"/>
</dbReference>